<keyword evidence="4" id="KW-0694">RNA-binding</keyword>
<name>A0ABP0KSI2_9DINO</name>
<dbReference type="InterPro" id="IPR036612">
    <property type="entry name" value="KH_dom_type_1_sf"/>
</dbReference>
<evidence type="ECO:0000256" key="6">
    <source>
        <dbReference type="SAM" id="MobiDB-lite"/>
    </source>
</evidence>
<dbReference type="Gene3D" id="3.30.460.10">
    <property type="entry name" value="Beta Polymerase, domain 2"/>
    <property type="match status" value="1"/>
</dbReference>
<dbReference type="SMART" id="SM00322">
    <property type="entry name" value="KH"/>
    <property type="match status" value="1"/>
</dbReference>
<dbReference type="Proteomes" id="UP001642464">
    <property type="component" value="Unassembled WGS sequence"/>
</dbReference>
<organism evidence="8 9">
    <name type="scientific">Durusdinium trenchii</name>
    <dbReference type="NCBI Taxonomy" id="1381693"/>
    <lineage>
        <taxon>Eukaryota</taxon>
        <taxon>Sar</taxon>
        <taxon>Alveolata</taxon>
        <taxon>Dinophyceae</taxon>
        <taxon>Suessiales</taxon>
        <taxon>Symbiodiniaceae</taxon>
        <taxon>Durusdinium</taxon>
    </lineage>
</organism>
<dbReference type="PROSITE" id="PS50084">
    <property type="entry name" value="KH_TYPE_1"/>
    <property type="match status" value="1"/>
</dbReference>
<evidence type="ECO:0000256" key="3">
    <source>
        <dbReference type="ARBA" id="ARBA00022839"/>
    </source>
</evidence>
<keyword evidence="5" id="KW-0862">Zinc</keyword>
<proteinExistence type="predicted"/>
<dbReference type="CDD" id="cd06133">
    <property type="entry name" value="ERI-1_3'hExo_like"/>
    <property type="match status" value="1"/>
</dbReference>
<keyword evidence="1" id="KW-0540">Nuclease</keyword>
<dbReference type="Pfam" id="PF00013">
    <property type="entry name" value="KH_1"/>
    <property type="match status" value="1"/>
</dbReference>
<feature type="region of interest" description="Disordered" evidence="6">
    <location>
        <begin position="134"/>
        <end position="158"/>
    </location>
</feature>
<comment type="caution">
    <text evidence="8">The sequence shown here is derived from an EMBL/GenBank/DDBJ whole genome shotgun (WGS) entry which is preliminary data.</text>
</comment>
<evidence type="ECO:0000313" key="9">
    <source>
        <dbReference type="Proteomes" id="UP001642464"/>
    </source>
</evidence>
<keyword evidence="5" id="KW-0863">Zinc-finger</keyword>
<feature type="region of interest" description="Disordered" evidence="6">
    <location>
        <begin position="179"/>
        <end position="207"/>
    </location>
</feature>
<accession>A0ABP0KSI2</accession>
<evidence type="ECO:0000313" key="8">
    <source>
        <dbReference type="EMBL" id="CAK9029849.1"/>
    </source>
</evidence>
<protein>
    <submittedName>
        <fullName evidence="8">Uncharacterized exonuclease domain-containing protein At3g15140</fullName>
    </submittedName>
</protein>
<reference evidence="8 9" key="1">
    <citation type="submission" date="2024-02" db="EMBL/GenBank/DDBJ databases">
        <authorList>
            <person name="Chen Y."/>
            <person name="Shah S."/>
            <person name="Dougan E. K."/>
            <person name="Thang M."/>
            <person name="Chan C."/>
        </authorList>
    </citation>
    <scope>NUCLEOTIDE SEQUENCE [LARGE SCALE GENOMIC DNA]</scope>
</reference>
<feature type="zinc finger region" description="C3H1-type" evidence="5">
    <location>
        <begin position="874"/>
        <end position="904"/>
    </location>
</feature>
<dbReference type="InterPro" id="IPR004088">
    <property type="entry name" value="KH_dom_type_1"/>
</dbReference>
<dbReference type="InterPro" id="IPR047201">
    <property type="entry name" value="ERI-1_3'hExo-like"/>
</dbReference>
<dbReference type="PANTHER" id="PTHR23044:SF61">
    <property type="entry name" value="3'-5' EXORIBONUCLEASE 1-RELATED"/>
    <property type="match status" value="1"/>
</dbReference>
<evidence type="ECO:0000256" key="2">
    <source>
        <dbReference type="ARBA" id="ARBA00022801"/>
    </source>
</evidence>
<feature type="region of interest" description="Disordered" evidence="6">
    <location>
        <begin position="1130"/>
        <end position="1317"/>
    </location>
</feature>
<feature type="domain" description="C3H1-type" evidence="7">
    <location>
        <begin position="874"/>
        <end position="904"/>
    </location>
</feature>
<dbReference type="SUPFAM" id="SSF54791">
    <property type="entry name" value="Eukaryotic type KH-domain (KH-domain type I)"/>
    <property type="match status" value="1"/>
</dbReference>
<keyword evidence="9" id="KW-1185">Reference proteome</keyword>
<dbReference type="Gene3D" id="3.30.420.10">
    <property type="entry name" value="Ribonuclease H-like superfamily/Ribonuclease H"/>
    <property type="match status" value="1"/>
</dbReference>
<dbReference type="GO" id="GO:0004527">
    <property type="term" value="F:exonuclease activity"/>
    <property type="evidence" value="ECO:0007669"/>
    <property type="project" value="UniProtKB-KW"/>
</dbReference>
<evidence type="ECO:0000256" key="4">
    <source>
        <dbReference type="PROSITE-ProRule" id="PRU00117"/>
    </source>
</evidence>
<dbReference type="EMBL" id="CAXAMM010012847">
    <property type="protein sequence ID" value="CAK9029849.1"/>
    <property type="molecule type" value="Genomic_DNA"/>
</dbReference>
<gene>
    <name evidence="8" type="ORF">SCF082_LOCUS18965</name>
</gene>
<keyword evidence="2" id="KW-0378">Hydrolase</keyword>
<keyword evidence="3 8" id="KW-0269">Exonuclease</keyword>
<dbReference type="PROSITE" id="PS50103">
    <property type="entry name" value="ZF_C3H1"/>
    <property type="match status" value="1"/>
</dbReference>
<dbReference type="InterPro" id="IPR000571">
    <property type="entry name" value="Znf_CCCH"/>
</dbReference>
<dbReference type="InterPro" id="IPR012337">
    <property type="entry name" value="RNaseH-like_sf"/>
</dbReference>
<dbReference type="Gene3D" id="3.30.1370.10">
    <property type="entry name" value="K Homology domain, type 1"/>
    <property type="match status" value="1"/>
</dbReference>
<dbReference type="InterPro" id="IPR004087">
    <property type="entry name" value="KH_dom"/>
</dbReference>
<dbReference type="SUPFAM" id="SSF81631">
    <property type="entry name" value="PAP/OAS1 substrate-binding domain"/>
    <property type="match status" value="1"/>
</dbReference>
<feature type="compositionally biased region" description="Acidic residues" evidence="6">
    <location>
        <begin position="1240"/>
        <end position="1255"/>
    </location>
</feature>
<keyword evidence="5" id="KW-0479">Metal-binding</keyword>
<dbReference type="InterPro" id="IPR051274">
    <property type="entry name" value="3-5_Exoribonuclease"/>
</dbReference>
<dbReference type="SUPFAM" id="SSF53098">
    <property type="entry name" value="Ribonuclease H-like"/>
    <property type="match status" value="1"/>
</dbReference>
<sequence>MPILLGQLNVRHYRPTALLQQAVPTGEDSGDREELERKGLRRLVADLQKLQVCKQERCGRRVVNWTIGHLMVMEGDVVLMGTDGLFATSMTRRLAEAFAQAADVRSQETNNALAATMEKLRQTNMLASHLAVPQNERGHGGLGRDNGKPTVAQSVSAKEVPVDKALPGITSQVEYPSLQAASNESSPGLVQNAQRAPADASTSSVKADNQTVTAIMDQIEKKVEAMRPQREQLKRCIEACLCDALAGHSLEVVGSTAWGGEVPQSDLDLVLVTPSSNLDPPQALVLLQSLLTKLESQAEGERAWARLELVEARKVPLLRLYDRAGLSCDVVVDQLHALEHRKLLVDALEGRPEVKRFIRLVKYWLRQRGLPVGSEGGLPSFAWAYSALQLALQLPGSSVEQLLFYFFKQLNLLSSMSLLVQKKADGAKVAWKSRKGPAPWSQEWIEFIWVEDPTRKPSVSPKPHSAPVRLLGDYASDGEECDEDDPLKDGFAARQAIAEQFAQAVNFEDFDEVDNVAENAEGACEDQRGDAKEIEIEATKIRALQPGVYVRAENLKQAQALNGRVGVVKQKDADREGRWQVEFWSEDGSICEVNASIKSENLFLVEIEEDEMDKGDEEHDILVPGAEIQVHGLQSAVSLNGLLGKLLSFDETLGRWQVLLHNGESKAIKPDNLLLHRGYETEDIDLSFDADPLDATSAGVQADILQPTEVALDSNELAAAILEAELAGDEETLASLQAELAARESRGDMEAKTSSSSSSLVKDSMEVPVQVIGAIIGTGGAAIKQMAAESGARMSFEQEEYQPGYLPLTRCCLISGPADAVAKAKALLQEAVSVAMAGQAQGRKGKGKGKGQRKGTPMNLASDLVGEGAGGRAGFQQGICKWYAAGFCKFHSETGCRNGLHDTTAALKAEADWVAQGPAEPAEMGQPVLLLLDLEGGGNKDGRDGEDEIIEVPVLSMCPTTGKELGRFHRFVRPGYWTREEWSMRNRFNANCFNNGANSISFPEVVDDLLNWLRELLNKEPGELRSEDFLFVTCGNWDVKSAIPRQCCNPAPGTVDLSLQKLLFSRWSNLKEVFRDFYKLPVNSAPTGMRGMLKMLRIPLSGQHHLGMDDVSNLAKILQRLIHEGCSVGPTGQASQAPVWNPKGLKGKGKDGKGGKGGKGKGDKGKGKDFGKDFRKGKFKEQADQGLGRTTNGHTEEPLAWGIDVPGAAVPPEAAEEPMKPNRELEEFLNGAPIPGTSWGEEENDELEKEQEQPEPDPLAEPRARPGEDWTSFMDMSFDGEDEETGEQVNRSLKRPDAPEAEGDDQEPGPVFKSPRIASLLATLPAPKVAGGGDSE</sequence>
<feature type="compositionally biased region" description="Basic and acidic residues" evidence="6">
    <location>
        <begin position="1148"/>
        <end position="1183"/>
    </location>
</feature>
<evidence type="ECO:0000256" key="5">
    <source>
        <dbReference type="PROSITE-ProRule" id="PRU00723"/>
    </source>
</evidence>
<evidence type="ECO:0000259" key="7">
    <source>
        <dbReference type="PROSITE" id="PS50103"/>
    </source>
</evidence>
<dbReference type="SUPFAM" id="SSF81301">
    <property type="entry name" value="Nucleotidyltransferase"/>
    <property type="match status" value="1"/>
</dbReference>
<dbReference type="PANTHER" id="PTHR23044">
    <property type="entry name" value="3'-5' EXONUCLEASE ERI1-RELATED"/>
    <property type="match status" value="1"/>
</dbReference>
<dbReference type="InterPro" id="IPR036397">
    <property type="entry name" value="RNaseH_sf"/>
</dbReference>
<dbReference type="Pfam" id="PF22600">
    <property type="entry name" value="MTPAP-like_central"/>
    <property type="match status" value="1"/>
</dbReference>
<dbReference type="InterPro" id="IPR043519">
    <property type="entry name" value="NT_sf"/>
</dbReference>
<dbReference type="InterPro" id="IPR054708">
    <property type="entry name" value="MTPAP-like_central"/>
</dbReference>
<dbReference type="Gene3D" id="1.10.1410.10">
    <property type="match status" value="1"/>
</dbReference>
<evidence type="ECO:0000256" key="1">
    <source>
        <dbReference type="ARBA" id="ARBA00022722"/>
    </source>
</evidence>
<feature type="compositionally biased region" description="Basic and acidic residues" evidence="6">
    <location>
        <begin position="1217"/>
        <end position="1226"/>
    </location>
</feature>